<protein>
    <submittedName>
        <fullName evidence="2">Uncharacterized protein</fullName>
    </submittedName>
</protein>
<feature type="region of interest" description="Disordered" evidence="1">
    <location>
        <begin position="29"/>
        <end position="62"/>
    </location>
</feature>
<dbReference type="EMBL" id="CARXXK010001328">
    <property type="protein sequence ID" value="CAI6375424.1"/>
    <property type="molecule type" value="Genomic_DNA"/>
</dbReference>
<proteinExistence type="predicted"/>
<evidence type="ECO:0000313" key="2">
    <source>
        <dbReference type="EMBL" id="CAI6375424.1"/>
    </source>
</evidence>
<dbReference type="AlphaFoldDB" id="A0AAV0Y3C4"/>
<accession>A0AAV0Y3C4</accession>
<reference evidence="2 3" key="1">
    <citation type="submission" date="2023-01" db="EMBL/GenBank/DDBJ databases">
        <authorList>
            <person name="Whitehead M."/>
        </authorList>
    </citation>
    <scope>NUCLEOTIDE SEQUENCE [LARGE SCALE GENOMIC DNA]</scope>
</reference>
<gene>
    <name evidence="2" type="ORF">MEUPH1_LOCUS28927</name>
</gene>
<feature type="compositionally biased region" description="Pro residues" evidence="1">
    <location>
        <begin position="37"/>
        <end position="56"/>
    </location>
</feature>
<name>A0AAV0Y3C4_9HEMI</name>
<evidence type="ECO:0000313" key="3">
    <source>
        <dbReference type="Proteomes" id="UP001160148"/>
    </source>
</evidence>
<dbReference type="Proteomes" id="UP001160148">
    <property type="component" value="Unassembled WGS sequence"/>
</dbReference>
<organism evidence="2 3">
    <name type="scientific">Macrosiphum euphorbiae</name>
    <name type="common">potato aphid</name>
    <dbReference type="NCBI Taxonomy" id="13131"/>
    <lineage>
        <taxon>Eukaryota</taxon>
        <taxon>Metazoa</taxon>
        <taxon>Ecdysozoa</taxon>
        <taxon>Arthropoda</taxon>
        <taxon>Hexapoda</taxon>
        <taxon>Insecta</taxon>
        <taxon>Pterygota</taxon>
        <taxon>Neoptera</taxon>
        <taxon>Paraneoptera</taxon>
        <taxon>Hemiptera</taxon>
        <taxon>Sternorrhyncha</taxon>
        <taxon>Aphidomorpha</taxon>
        <taxon>Aphidoidea</taxon>
        <taxon>Aphididae</taxon>
        <taxon>Macrosiphini</taxon>
        <taxon>Macrosiphum</taxon>
    </lineage>
</organism>
<evidence type="ECO:0000256" key="1">
    <source>
        <dbReference type="SAM" id="MobiDB-lite"/>
    </source>
</evidence>
<comment type="caution">
    <text evidence="2">The sequence shown here is derived from an EMBL/GenBank/DDBJ whole genome shotgun (WGS) entry which is preliminary data.</text>
</comment>
<keyword evidence="3" id="KW-1185">Reference proteome</keyword>
<sequence length="116" mass="12752">MHLDGHGRTVSTDVVRCVLEELTASPGHGECRIVDPTTPPPAFVPKPSPVHAPPPLQQRGLHGRGVHVHEGRSTAKHHSLRNNGPPFSYKEYGWVHNCCGRSRRIGDTVDVWEEGT</sequence>